<dbReference type="EMBL" id="QJKJ01008062">
    <property type="protein sequence ID" value="RDX80945.1"/>
    <property type="molecule type" value="Genomic_DNA"/>
</dbReference>
<name>A0A371FRI7_MUCPR</name>
<feature type="region of interest" description="Disordered" evidence="1">
    <location>
        <begin position="84"/>
        <end position="104"/>
    </location>
</feature>
<accession>A0A371FRI7</accession>
<organism evidence="3 4">
    <name type="scientific">Mucuna pruriens</name>
    <name type="common">Velvet bean</name>
    <name type="synonym">Dolichos pruriens</name>
    <dbReference type="NCBI Taxonomy" id="157652"/>
    <lineage>
        <taxon>Eukaryota</taxon>
        <taxon>Viridiplantae</taxon>
        <taxon>Streptophyta</taxon>
        <taxon>Embryophyta</taxon>
        <taxon>Tracheophyta</taxon>
        <taxon>Spermatophyta</taxon>
        <taxon>Magnoliopsida</taxon>
        <taxon>eudicotyledons</taxon>
        <taxon>Gunneridae</taxon>
        <taxon>Pentapetalae</taxon>
        <taxon>rosids</taxon>
        <taxon>fabids</taxon>
        <taxon>Fabales</taxon>
        <taxon>Fabaceae</taxon>
        <taxon>Papilionoideae</taxon>
        <taxon>50 kb inversion clade</taxon>
        <taxon>NPAAA clade</taxon>
        <taxon>indigoferoid/millettioid clade</taxon>
        <taxon>Phaseoleae</taxon>
        <taxon>Mucuna</taxon>
    </lineage>
</organism>
<proteinExistence type="predicted"/>
<evidence type="ECO:0000313" key="4">
    <source>
        <dbReference type="Proteomes" id="UP000257109"/>
    </source>
</evidence>
<dbReference type="AlphaFoldDB" id="A0A371FRI7"/>
<keyword evidence="2" id="KW-0472">Membrane</keyword>
<reference evidence="3" key="1">
    <citation type="submission" date="2018-05" db="EMBL/GenBank/DDBJ databases">
        <title>Draft genome of Mucuna pruriens seed.</title>
        <authorList>
            <person name="Nnadi N.E."/>
            <person name="Vos R."/>
            <person name="Hasami M.H."/>
            <person name="Devisetty U.K."/>
            <person name="Aguiy J.C."/>
        </authorList>
    </citation>
    <scope>NUCLEOTIDE SEQUENCE [LARGE SCALE GENOMIC DNA]</scope>
    <source>
        <strain evidence="3">JCA_2017</strain>
    </source>
</reference>
<comment type="caution">
    <text evidence="3">The sequence shown here is derived from an EMBL/GenBank/DDBJ whole genome shotgun (WGS) entry which is preliminary data.</text>
</comment>
<feature type="transmembrane region" description="Helical" evidence="2">
    <location>
        <begin position="53"/>
        <end position="76"/>
    </location>
</feature>
<evidence type="ECO:0000256" key="2">
    <source>
        <dbReference type="SAM" id="Phobius"/>
    </source>
</evidence>
<keyword evidence="2" id="KW-0812">Transmembrane</keyword>
<gene>
    <name evidence="3" type="ORF">CR513_38453</name>
</gene>
<keyword evidence="2" id="KW-1133">Transmembrane helix</keyword>
<keyword evidence="4" id="KW-1185">Reference proteome</keyword>
<sequence length="104" mass="12273">MKKKGEQYAKSVKQRQEGKVHLRNERFLTLRKSKLPLYGMDYSQYYARSMIMLISYTCPKNIGLVLLSMFLTYLLLFQNLGTNSFQQGESDVNPRRQEEEGYYA</sequence>
<feature type="non-terminal residue" evidence="3">
    <location>
        <position position="1"/>
    </location>
</feature>
<dbReference type="Proteomes" id="UP000257109">
    <property type="component" value="Unassembled WGS sequence"/>
</dbReference>
<feature type="compositionally biased region" description="Basic and acidic residues" evidence="1">
    <location>
        <begin position="92"/>
        <end position="104"/>
    </location>
</feature>
<protein>
    <submittedName>
        <fullName evidence="3">Uncharacterized protein</fullName>
    </submittedName>
</protein>
<evidence type="ECO:0000313" key="3">
    <source>
        <dbReference type="EMBL" id="RDX80945.1"/>
    </source>
</evidence>
<evidence type="ECO:0000256" key="1">
    <source>
        <dbReference type="SAM" id="MobiDB-lite"/>
    </source>
</evidence>